<reference evidence="3 4" key="1">
    <citation type="submission" date="2018-07" db="EMBL/GenBank/DDBJ databases">
        <title>Genomic Encyclopedia of Type Strains, Phase IV (KMG-IV): sequencing the most valuable type-strain genomes for metagenomic binning, comparative biology and taxonomic classification.</title>
        <authorList>
            <person name="Goeker M."/>
        </authorList>
    </citation>
    <scope>NUCLEOTIDE SEQUENCE [LARGE SCALE GENOMIC DNA]</scope>
    <source>
        <strain evidence="3 4">DSM 16500</strain>
    </source>
</reference>
<dbReference type="Gene3D" id="3.30.70.1060">
    <property type="entry name" value="Dimeric alpha+beta barrel"/>
    <property type="match status" value="1"/>
</dbReference>
<dbReference type="PANTHER" id="PTHR37828">
    <property type="entry name" value="GSR2449 PROTEIN"/>
    <property type="match status" value="1"/>
</dbReference>
<evidence type="ECO:0000313" key="3">
    <source>
        <dbReference type="EMBL" id="RDI37588.1"/>
    </source>
</evidence>
<gene>
    <name evidence="3" type="ORF">C8D86_13710</name>
</gene>
<evidence type="ECO:0000256" key="1">
    <source>
        <dbReference type="ARBA" id="ARBA00007689"/>
    </source>
</evidence>
<dbReference type="SUPFAM" id="SSF54909">
    <property type="entry name" value="Dimeric alpha+beta barrel"/>
    <property type="match status" value="1"/>
</dbReference>
<evidence type="ECO:0000259" key="2">
    <source>
        <dbReference type="Pfam" id="PF03795"/>
    </source>
</evidence>
<dbReference type="Proteomes" id="UP000254720">
    <property type="component" value="Unassembled WGS sequence"/>
</dbReference>
<dbReference type="EMBL" id="QQAX01000037">
    <property type="protein sequence ID" value="RDI37588.1"/>
    <property type="molecule type" value="Genomic_DNA"/>
</dbReference>
<dbReference type="InterPro" id="IPR011008">
    <property type="entry name" value="Dimeric_a/b-barrel"/>
</dbReference>
<sequence>MFRAFTSTKLFSNFGMFSQCARNLFIVALEYKVPLEQVENHLEAHRAFLKECYAKNIFITSGRKEPRTGGVIIASTKDKQTLEEVLAKDPFKKNGIADYQITEFIPTMSNEAFAKVVEQDHQIKNRPFK</sequence>
<dbReference type="AlphaFoldDB" id="A0A370G1D3"/>
<proteinExistence type="inferred from homology"/>
<organism evidence="3 4">
    <name type="scientific">Aquicella lusitana</name>
    <dbReference type="NCBI Taxonomy" id="254246"/>
    <lineage>
        <taxon>Bacteria</taxon>
        <taxon>Pseudomonadati</taxon>
        <taxon>Pseudomonadota</taxon>
        <taxon>Gammaproteobacteria</taxon>
        <taxon>Legionellales</taxon>
        <taxon>Coxiellaceae</taxon>
        <taxon>Aquicella</taxon>
    </lineage>
</organism>
<evidence type="ECO:0000313" key="4">
    <source>
        <dbReference type="Proteomes" id="UP000254720"/>
    </source>
</evidence>
<comment type="similarity">
    <text evidence="1">Belongs to the YciI family.</text>
</comment>
<keyword evidence="4" id="KW-1185">Reference proteome</keyword>
<dbReference type="InterPro" id="IPR005545">
    <property type="entry name" value="YCII"/>
</dbReference>
<dbReference type="Pfam" id="PF03795">
    <property type="entry name" value="YCII"/>
    <property type="match status" value="1"/>
</dbReference>
<protein>
    <submittedName>
        <fullName evidence="3">Uncharacterized protein YciI</fullName>
    </submittedName>
</protein>
<comment type="caution">
    <text evidence="3">The sequence shown here is derived from an EMBL/GenBank/DDBJ whole genome shotgun (WGS) entry which is preliminary data.</text>
</comment>
<name>A0A370G1D3_9COXI</name>
<dbReference type="RefSeq" id="WP_197737846.1">
    <property type="nucleotide sequence ID" value="NZ_LR699114.1"/>
</dbReference>
<feature type="domain" description="YCII-related" evidence="2">
    <location>
        <begin position="25"/>
        <end position="104"/>
    </location>
</feature>
<dbReference type="PANTHER" id="PTHR37828:SF1">
    <property type="entry name" value="YCII-RELATED DOMAIN-CONTAINING PROTEIN"/>
    <property type="match status" value="1"/>
</dbReference>
<accession>A0A370G1D3</accession>